<protein>
    <submittedName>
        <fullName evidence="1">Uncharacterized protein</fullName>
    </submittedName>
</protein>
<name>A0A699HY91_TANCI</name>
<organism evidence="1">
    <name type="scientific">Tanacetum cinerariifolium</name>
    <name type="common">Dalmatian daisy</name>
    <name type="synonym">Chrysanthemum cinerariifolium</name>
    <dbReference type="NCBI Taxonomy" id="118510"/>
    <lineage>
        <taxon>Eukaryota</taxon>
        <taxon>Viridiplantae</taxon>
        <taxon>Streptophyta</taxon>
        <taxon>Embryophyta</taxon>
        <taxon>Tracheophyta</taxon>
        <taxon>Spermatophyta</taxon>
        <taxon>Magnoliopsida</taxon>
        <taxon>eudicotyledons</taxon>
        <taxon>Gunneridae</taxon>
        <taxon>Pentapetalae</taxon>
        <taxon>asterids</taxon>
        <taxon>campanulids</taxon>
        <taxon>Asterales</taxon>
        <taxon>Asteraceae</taxon>
        <taxon>Asteroideae</taxon>
        <taxon>Anthemideae</taxon>
        <taxon>Anthemidinae</taxon>
        <taxon>Tanacetum</taxon>
    </lineage>
</organism>
<dbReference type="AlphaFoldDB" id="A0A699HY91"/>
<proteinExistence type="predicted"/>
<gene>
    <name evidence="1" type="ORF">Tci_470348</name>
</gene>
<comment type="caution">
    <text evidence="1">The sequence shown here is derived from an EMBL/GenBank/DDBJ whole genome shotgun (WGS) entry which is preliminary data.</text>
</comment>
<evidence type="ECO:0000313" key="1">
    <source>
        <dbReference type="EMBL" id="GEY98374.1"/>
    </source>
</evidence>
<accession>A0A699HY91</accession>
<sequence length="116" mass="12374">MVVVECCVKAFGEKGRGPRGSISESFRVRQDWPLKVYGFIAWPITSGVMIAGRREVVGSGKNGRKCGKVGVTGMARKGEGVNSTLNRCMTGVSVCAIYIVSPWGLRGLSLKVLPGL</sequence>
<dbReference type="EMBL" id="BKCJ010228928">
    <property type="protein sequence ID" value="GEY98374.1"/>
    <property type="molecule type" value="Genomic_DNA"/>
</dbReference>
<reference evidence="1" key="1">
    <citation type="journal article" date="2019" name="Sci. Rep.">
        <title>Draft genome of Tanacetum cinerariifolium, the natural source of mosquito coil.</title>
        <authorList>
            <person name="Yamashiro T."/>
            <person name="Shiraishi A."/>
            <person name="Satake H."/>
            <person name="Nakayama K."/>
        </authorList>
    </citation>
    <scope>NUCLEOTIDE SEQUENCE</scope>
</reference>